<dbReference type="AlphaFoldDB" id="A0A4S8MM18"/>
<keyword evidence="5" id="KW-1185">Reference proteome</keyword>
<feature type="compositionally biased region" description="Low complexity" evidence="1">
    <location>
        <begin position="319"/>
        <end position="334"/>
    </location>
</feature>
<dbReference type="Pfam" id="PF24535">
    <property type="entry name" value="DUF7598"/>
    <property type="match status" value="1"/>
</dbReference>
<feature type="transmembrane region" description="Helical" evidence="2">
    <location>
        <begin position="76"/>
        <end position="95"/>
    </location>
</feature>
<dbReference type="Proteomes" id="UP000297245">
    <property type="component" value="Unassembled WGS sequence"/>
</dbReference>
<feature type="compositionally biased region" description="Acidic residues" evidence="1">
    <location>
        <begin position="373"/>
        <end position="388"/>
    </location>
</feature>
<evidence type="ECO:0000259" key="3">
    <source>
        <dbReference type="Pfam" id="PF24535"/>
    </source>
</evidence>
<feature type="region of interest" description="Disordered" evidence="1">
    <location>
        <begin position="263"/>
        <end position="414"/>
    </location>
</feature>
<evidence type="ECO:0000313" key="4">
    <source>
        <dbReference type="EMBL" id="THV03950.1"/>
    </source>
</evidence>
<feature type="compositionally biased region" description="Basic and acidic residues" evidence="1">
    <location>
        <begin position="363"/>
        <end position="372"/>
    </location>
</feature>
<accession>A0A4S8MM18</accession>
<dbReference type="EMBL" id="ML179061">
    <property type="protein sequence ID" value="THV03950.1"/>
    <property type="molecule type" value="Genomic_DNA"/>
</dbReference>
<keyword evidence="2" id="KW-0472">Membrane</keyword>
<name>A0A4S8MM18_DENBC</name>
<evidence type="ECO:0000256" key="2">
    <source>
        <dbReference type="SAM" id="Phobius"/>
    </source>
</evidence>
<protein>
    <recommendedName>
        <fullName evidence="3">DUF7598 domain-containing protein</fullName>
    </recommendedName>
</protein>
<keyword evidence="2" id="KW-1133">Transmembrane helix</keyword>
<organism evidence="4 5">
    <name type="scientific">Dendrothele bispora (strain CBS 962.96)</name>
    <dbReference type="NCBI Taxonomy" id="1314807"/>
    <lineage>
        <taxon>Eukaryota</taxon>
        <taxon>Fungi</taxon>
        <taxon>Dikarya</taxon>
        <taxon>Basidiomycota</taxon>
        <taxon>Agaricomycotina</taxon>
        <taxon>Agaricomycetes</taxon>
        <taxon>Agaricomycetidae</taxon>
        <taxon>Agaricales</taxon>
        <taxon>Agaricales incertae sedis</taxon>
        <taxon>Dendrothele</taxon>
    </lineage>
</organism>
<evidence type="ECO:0000256" key="1">
    <source>
        <dbReference type="SAM" id="MobiDB-lite"/>
    </source>
</evidence>
<evidence type="ECO:0000313" key="5">
    <source>
        <dbReference type="Proteomes" id="UP000297245"/>
    </source>
</evidence>
<proteinExistence type="predicted"/>
<dbReference type="InterPro" id="IPR056019">
    <property type="entry name" value="DUF7598"/>
</dbReference>
<feature type="transmembrane region" description="Helical" evidence="2">
    <location>
        <begin position="12"/>
        <end position="34"/>
    </location>
</feature>
<feature type="transmembrane region" description="Helical" evidence="2">
    <location>
        <begin position="140"/>
        <end position="162"/>
    </location>
</feature>
<dbReference type="OrthoDB" id="5327148at2759"/>
<gene>
    <name evidence="4" type="ORF">K435DRAFT_714914</name>
</gene>
<reference evidence="4 5" key="1">
    <citation type="journal article" date="2019" name="Nat. Ecol. Evol.">
        <title>Megaphylogeny resolves global patterns of mushroom evolution.</title>
        <authorList>
            <person name="Varga T."/>
            <person name="Krizsan K."/>
            <person name="Foldi C."/>
            <person name="Dima B."/>
            <person name="Sanchez-Garcia M."/>
            <person name="Sanchez-Ramirez S."/>
            <person name="Szollosi G.J."/>
            <person name="Szarkandi J.G."/>
            <person name="Papp V."/>
            <person name="Albert L."/>
            <person name="Andreopoulos W."/>
            <person name="Angelini C."/>
            <person name="Antonin V."/>
            <person name="Barry K.W."/>
            <person name="Bougher N.L."/>
            <person name="Buchanan P."/>
            <person name="Buyck B."/>
            <person name="Bense V."/>
            <person name="Catcheside P."/>
            <person name="Chovatia M."/>
            <person name="Cooper J."/>
            <person name="Damon W."/>
            <person name="Desjardin D."/>
            <person name="Finy P."/>
            <person name="Geml J."/>
            <person name="Haridas S."/>
            <person name="Hughes K."/>
            <person name="Justo A."/>
            <person name="Karasinski D."/>
            <person name="Kautmanova I."/>
            <person name="Kiss B."/>
            <person name="Kocsube S."/>
            <person name="Kotiranta H."/>
            <person name="LaButti K.M."/>
            <person name="Lechner B.E."/>
            <person name="Liimatainen K."/>
            <person name="Lipzen A."/>
            <person name="Lukacs Z."/>
            <person name="Mihaltcheva S."/>
            <person name="Morgado L.N."/>
            <person name="Niskanen T."/>
            <person name="Noordeloos M.E."/>
            <person name="Ohm R.A."/>
            <person name="Ortiz-Santana B."/>
            <person name="Ovrebo C."/>
            <person name="Racz N."/>
            <person name="Riley R."/>
            <person name="Savchenko A."/>
            <person name="Shiryaev A."/>
            <person name="Soop K."/>
            <person name="Spirin V."/>
            <person name="Szebenyi C."/>
            <person name="Tomsovsky M."/>
            <person name="Tulloss R.E."/>
            <person name="Uehling J."/>
            <person name="Grigoriev I.V."/>
            <person name="Vagvolgyi C."/>
            <person name="Papp T."/>
            <person name="Martin F.M."/>
            <person name="Miettinen O."/>
            <person name="Hibbett D.S."/>
            <person name="Nagy L.G."/>
        </authorList>
    </citation>
    <scope>NUCLEOTIDE SEQUENCE [LARGE SCALE GENOMIC DNA]</scope>
    <source>
        <strain evidence="4 5">CBS 962.96</strain>
    </source>
</reference>
<feature type="compositionally biased region" description="Pro residues" evidence="1">
    <location>
        <begin position="269"/>
        <end position="287"/>
    </location>
</feature>
<sequence>MSPRSYTFIGLNIVRALSIIGLILVFSSSILVMVTNIRAVNAFQAAVQNGNSTEQDFLENCDYIDGSNVPNQAAGVFWAVVSTLLIIFQAIILLFSECSWPLAFFDRFFPVLGNNFGLGPLGIFQCLIGAQILSHHVDDFTLVAAFFLFSIGCLNMLLGLIFRESAKEKRSVRAWREGGKGVFDTFSGSKDAKPVFVNASPAFVKSNMTGSDSVDTEKGVPASEFGYWNNDMKRSSSGYGFGRQGEKKAGLKGFILQKPEESLPRYASPTPPPPMPEPVSMPAPPAPSSASGHVDSDAVSQSTKISFGRFSRLSRKKSSQTTRTTRTNRTSTSSFQSPGSPAYSETESAHNAYPYPYRSNTHSHPDSRRQSRDEDDESLYADEEDRDEDPFHRQVPAPKVYGGRPAFKSSNSAL</sequence>
<keyword evidence="2" id="KW-0812">Transmembrane</keyword>
<feature type="transmembrane region" description="Helical" evidence="2">
    <location>
        <begin position="116"/>
        <end position="134"/>
    </location>
</feature>
<feature type="compositionally biased region" description="Polar residues" evidence="1">
    <location>
        <begin position="335"/>
        <end position="346"/>
    </location>
</feature>
<feature type="domain" description="DUF7598" evidence="3">
    <location>
        <begin position="76"/>
        <end position="159"/>
    </location>
</feature>